<evidence type="ECO:0000313" key="2">
    <source>
        <dbReference type="EMBL" id="BDX07447.1"/>
    </source>
</evidence>
<name>A0AA48HPT4_9ALTE</name>
<reference evidence="2" key="1">
    <citation type="submission" date="2023-01" db="EMBL/GenBank/DDBJ databases">
        <title>Complete genome sequence of Planctobacterium marinum strain Dej080120_11.</title>
        <authorList>
            <person name="Ueki S."/>
            <person name="Maruyama F."/>
        </authorList>
    </citation>
    <scope>NUCLEOTIDE SEQUENCE</scope>
    <source>
        <strain evidence="2">Dej080120_11</strain>
    </source>
</reference>
<evidence type="ECO:0000313" key="3">
    <source>
        <dbReference type="Proteomes" id="UP001333710"/>
    </source>
</evidence>
<dbReference type="Proteomes" id="UP001333710">
    <property type="component" value="Chromosome"/>
</dbReference>
<dbReference type="InterPro" id="IPR021212">
    <property type="entry name" value="DUF2760"/>
</dbReference>
<dbReference type="RefSeq" id="WP_338293458.1">
    <property type="nucleotide sequence ID" value="NZ_AP027272.1"/>
</dbReference>
<dbReference type="Pfam" id="PF10816">
    <property type="entry name" value="DUF2760"/>
    <property type="match status" value="1"/>
</dbReference>
<keyword evidence="3" id="KW-1185">Reference proteome</keyword>
<sequence length="170" mass="18561">MEQNYGFFTRLSMAFKMIFSGAYTQSLLNPVAAEPEAPTVEIKESNQDSALQMLALLQKEGRLIDFINEDVTPFSDEQVAAAARVVHQGVKKALSEHVTFTPVSHVAEGEPLTLQADYKRSEFQLIGNVAGQPPFNGTVIHKGWKVSEMTLPAVVEGTDLNIVAAAEVEL</sequence>
<accession>A0AA48HPT4</accession>
<dbReference type="EMBL" id="AP027272">
    <property type="protein sequence ID" value="BDX07447.1"/>
    <property type="molecule type" value="Genomic_DNA"/>
</dbReference>
<dbReference type="AlphaFoldDB" id="A0AA48HPT4"/>
<evidence type="ECO:0000259" key="1">
    <source>
        <dbReference type="Pfam" id="PF10816"/>
    </source>
</evidence>
<organism evidence="2 3">
    <name type="scientific">Planctobacterium marinum</name>
    <dbReference type="NCBI Taxonomy" id="1631968"/>
    <lineage>
        <taxon>Bacteria</taxon>
        <taxon>Pseudomonadati</taxon>
        <taxon>Pseudomonadota</taxon>
        <taxon>Gammaproteobacteria</taxon>
        <taxon>Alteromonadales</taxon>
        <taxon>Alteromonadaceae</taxon>
        <taxon>Planctobacterium</taxon>
    </lineage>
</organism>
<feature type="domain" description="DUF2760" evidence="1">
    <location>
        <begin position="47"/>
        <end position="169"/>
    </location>
</feature>
<protein>
    <recommendedName>
        <fullName evidence="1">DUF2760 domain-containing protein</fullName>
    </recommendedName>
</protein>
<gene>
    <name evidence="2" type="ORF">MACH26_29680</name>
</gene>
<dbReference type="KEGG" id="pmaw:MACH26_29680"/>
<proteinExistence type="predicted"/>